<name>A0A183FCR9_HELPZ</name>
<accession>A0A183FCR9</accession>
<gene>
    <name evidence="1" type="ORF">HPBE_LOCUS3962</name>
</gene>
<evidence type="ECO:0000313" key="3">
    <source>
        <dbReference type="WBParaSite" id="HPBE_0000396101-mRNA-1"/>
    </source>
</evidence>
<reference evidence="1 2" key="1">
    <citation type="submission" date="2018-11" db="EMBL/GenBank/DDBJ databases">
        <authorList>
            <consortium name="Pathogen Informatics"/>
        </authorList>
    </citation>
    <scope>NUCLEOTIDE SEQUENCE [LARGE SCALE GENOMIC DNA]</scope>
</reference>
<dbReference type="EMBL" id="UZAH01021622">
    <property type="protein sequence ID" value="VDO53888.1"/>
    <property type="molecule type" value="Genomic_DNA"/>
</dbReference>
<dbReference type="AlphaFoldDB" id="A0A183FCR9"/>
<sequence>MTQTLSDDTFLETVMKRQERSWTDVQEEMKQYLREYETCFISGLTARNHWSEISSNRQVDGVSPAMRFVTIQKLLRKAIAAKEQMVRVTTRYVILSRLYEDQAQKAGVPLKTVRKNAAVRISTMREEQDRLRQAICDMEKEIQLKEAAIQRTNKSEEARIFFDIFHEEHSQLLAAEEVTKQ</sequence>
<accession>A0A3P7ZMB5</accession>
<reference evidence="3" key="2">
    <citation type="submission" date="2019-09" db="UniProtKB">
        <authorList>
            <consortium name="WormBaseParasite"/>
        </authorList>
    </citation>
    <scope>IDENTIFICATION</scope>
</reference>
<dbReference type="WBParaSite" id="HPBE_0000396101-mRNA-1">
    <property type="protein sequence ID" value="HPBE_0000396101-mRNA-1"/>
    <property type="gene ID" value="HPBE_0000396101"/>
</dbReference>
<organism evidence="2 3">
    <name type="scientific">Heligmosomoides polygyrus</name>
    <name type="common">Parasitic roundworm</name>
    <dbReference type="NCBI Taxonomy" id="6339"/>
    <lineage>
        <taxon>Eukaryota</taxon>
        <taxon>Metazoa</taxon>
        <taxon>Ecdysozoa</taxon>
        <taxon>Nematoda</taxon>
        <taxon>Chromadorea</taxon>
        <taxon>Rhabditida</taxon>
        <taxon>Rhabditina</taxon>
        <taxon>Rhabditomorpha</taxon>
        <taxon>Strongyloidea</taxon>
        <taxon>Heligmosomidae</taxon>
        <taxon>Heligmosomoides</taxon>
    </lineage>
</organism>
<evidence type="ECO:0000313" key="1">
    <source>
        <dbReference type="EMBL" id="VDO53888.1"/>
    </source>
</evidence>
<dbReference type="Proteomes" id="UP000050761">
    <property type="component" value="Unassembled WGS sequence"/>
</dbReference>
<protein>
    <submittedName>
        <fullName evidence="3">Myb-like domain-containing protein</fullName>
    </submittedName>
</protein>
<evidence type="ECO:0000313" key="2">
    <source>
        <dbReference type="Proteomes" id="UP000050761"/>
    </source>
</evidence>
<keyword evidence="2" id="KW-1185">Reference proteome</keyword>
<proteinExistence type="predicted"/>